<proteinExistence type="predicted"/>
<accession>A0A846J5Z6</accession>
<sequence length="189" mass="21910">MSKSIKEIAKIASEWWADKVANTKFDNGDDSSNGEIATCLAVMNTKSVASISKEKFINKLSHIIEEQLLKEFNIELSVDYRACRELNESAEYAGISKNNFPWKTAMWIGKNHISVSYGYRAKEEYLYANKIYWQSKINSLKSSIEKYQSDKMLSWIENDEERNTRAKERIADMEESIMEYQSNLDKAED</sequence>
<dbReference type="EMBL" id="SWQE01000007">
    <property type="protein sequence ID" value="NFJ09546.1"/>
    <property type="molecule type" value="Genomic_DNA"/>
</dbReference>
<reference evidence="2 3" key="1">
    <citation type="submission" date="2019-04" db="EMBL/GenBank/DDBJ databases">
        <title>Genome sequencing of Clostridium botulinum Groups I-IV and Clostridium butyricum.</title>
        <authorList>
            <person name="Brunt J."/>
            <person name="Van Vliet A.H.M."/>
            <person name="Stringer S.C."/>
            <person name="Carter A.T."/>
            <person name="Peck M.W."/>
        </authorList>
    </citation>
    <scope>NUCLEOTIDE SEQUENCE [LARGE SCALE GENOMIC DNA]</scope>
    <source>
        <strain evidence="2 3">Colworth BL30</strain>
    </source>
</reference>
<comment type="caution">
    <text evidence="2">The sequence shown here is derived from an EMBL/GenBank/DDBJ whole genome shotgun (WGS) entry which is preliminary data.</text>
</comment>
<gene>
    <name evidence="2" type="ORF">FC871_13910</name>
</gene>
<dbReference type="AlphaFoldDB" id="A0A846J5Z6"/>
<feature type="coiled-coil region" evidence="1">
    <location>
        <begin position="156"/>
        <end position="183"/>
    </location>
</feature>
<keyword evidence="1" id="KW-0175">Coiled coil</keyword>
<evidence type="ECO:0000313" key="2">
    <source>
        <dbReference type="EMBL" id="NFJ09546.1"/>
    </source>
</evidence>
<evidence type="ECO:0000313" key="3">
    <source>
        <dbReference type="Proteomes" id="UP000480039"/>
    </source>
</evidence>
<evidence type="ECO:0000256" key="1">
    <source>
        <dbReference type="SAM" id="Coils"/>
    </source>
</evidence>
<protein>
    <submittedName>
        <fullName evidence="2">Uncharacterized protein</fullName>
    </submittedName>
</protein>
<organism evidence="2 3">
    <name type="scientific">Clostridium botulinum</name>
    <dbReference type="NCBI Taxonomy" id="1491"/>
    <lineage>
        <taxon>Bacteria</taxon>
        <taxon>Bacillati</taxon>
        <taxon>Bacillota</taxon>
        <taxon>Clostridia</taxon>
        <taxon>Eubacteriales</taxon>
        <taxon>Clostridiaceae</taxon>
        <taxon>Clostridium</taxon>
    </lineage>
</organism>
<name>A0A846J5Z6_CLOBO</name>
<dbReference type="Proteomes" id="UP000480039">
    <property type="component" value="Unassembled WGS sequence"/>
</dbReference>